<evidence type="ECO:0000259" key="2">
    <source>
        <dbReference type="Pfam" id="PF09851"/>
    </source>
</evidence>
<keyword evidence="1" id="KW-0472">Membrane</keyword>
<keyword evidence="1" id="KW-0812">Transmembrane</keyword>
<dbReference type="AlphaFoldDB" id="A0A0G1NJY5"/>
<protein>
    <recommendedName>
        <fullName evidence="2">SHOCT domain-containing protein</fullName>
    </recommendedName>
</protein>
<feature type="transmembrane region" description="Helical" evidence="1">
    <location>
        <begin position="12"/>
        <end position="33"/>
    </location>
</feature>
<evidence type="ECO:0000256" key="1">
    <source>
        <dbReference type="SAM" id="Phobius"/>
    </source>
</evidence>
<feature type="domain" description="SHOCT" evidence="2">
    <location>
        <begin position="50"/>
        <end position="76"/>
    </location>
</feature>
<evidence type="ECO:0000313" key="3">
    <source>
        <dbReference type="EMBL" id="KKT84504.1"/>
    </source>
</evidence>
<comment type="caution">
    <text evidence="3">The sequence shown here is derived from an EMBL/GenBank/DDBJ whole genome shotgun (WGS) entry which is preliminary data.</text>
</comment>
<reference evidence="3 4" key="1">
    <citation type="journal article" date="2015" name="Nature">
        <title>rRNA introns, odd ribosomes, and small enigmatic genomes across a large radiation of phyla.</title>
        <authorList>
            <person name="Brown C.T."/>
            <person name="Hug L.A."/>
            <person name="Thomas B.C."/>
            <person name="Sharon I."/>
            <person name="Castelle C.J."/>
            <person name="Singh A."/>
            <person name="Wilkins M.J."/>
            <person name="Williams K.H."/>
            <person name="Banfield J.F."/>
        </authorList>
    </citation>
    <scope>NUCLEOTIDE SEQUENCE [LARGE SCALE GENOMIC DNA]</scope>
</reference>
<organism evidence="3 4">
    <name type="scientific">candidate division WWE3 bacterium GW2011_GWC2_44_9</name>
    <dbReference type="NCBI Taxonomy" id="1619125"/>
    <lineage>
        <taxon>Bacteria</taxon>
        <taxon>Katanobacteria</taxon>
    </lineage>
</organism>
<dbReference type="Proteomes" id="UP000034504">
    <property type="component" value="Unassembled WGS sequence"/>
</dbReference>
<name>A0A0G1NJY5_UNCKA</name>
<dbReference type="EMBL" id="LCJU01000019">
    <property type="protein sequence ID" value="KKT84504.1"/>
    <property type="molecule type" value="Genomic_DNA"/>
</dbReference>
<keyword evidence="1" id="KW-1133">Transmembrane helix</keyword>
<evidence type="ECO:0000313" key="4">
    <source>
        <dbReference type="Proteomes" id="UP000034504"/>
    </source>
</evidence>
<dbReference type="Pfam" id="PF09851">
    <property type="entry name" value="SHOCT"/>
    <property type="match status" value="1"/>
</dbReference>
<dbReference type="InterPro" id="IPR018649">
    <property type="entry name" value="SHOCT"/>
</dbReference>
<gene>
    <name evidence="3" type="ORF">UW82_C0019G0005</name>
</gene>
<proteinExistence type="predicted"/>
<accession>A0A0G1NJY5</accession>
<sequence length="77" mass="9097">MYGFYNMMNYGGFGWLFMLIFWGLVVFAIVELVRYASRSERDSNSKKEKAPLDVLKERYAKGEIGKVEFEEKKKDLQ</sequence>